<dbReference type="AlphaFoldDB" id="A0A3R7NUK8"/>
<dbReference type="EMBL" id="QCYY01002846">
    <property type="protein sequence ID" value="ROT67120.1"/>
    <property type="molecule type" value="Genomic_DNA"/>
</dbReference>
<dbReference type="PANTHER" id="PTHR10057:SF0">
    <property type="entry name" value="TRANSLOCATOR PROTEIN"/>
    <property type="match status" value="1"/>
</dbReference>
<dbReference type="OrthoDB" id="8841220at2759"/>
<reference evidence="7 8" key="1">
    <citation type="submission" date="2018-04" db="EMBL/GenBank/DDBJ databases">
        <authorList>
            <person name="Zhang X."/>
            <person name="Yuan J."/>
            <person name="Li F."/>
            <person name="Xiang J."/>
        </authorList>
    </citation>
    <scope>NUCLEOTIDE SEQUENCE [LARGE SCALE GENOMIC DNA]</scope>
    <source>
        <tissue evidence="7">Muscle</tissue>
    </source>
</reference>
<dbReference type="Proteomes" id="UP000283509">
    <property type="component" value="Unassembled WGS sequence"/>
</dbReference>
<dbReference type="GO" id="GO:0033013">
    <property type="term" value="P:tetrapyrrole metabolic process"/>
    <property type="evidence" value="ECO:0007669"/>
    <property type="project" value="UniProtKB-ARBA"/>
</dbReference>
<feature type="transmembrane region" description="Helical" evidence="6">
    <location>
        <begin position="106"/>
        <end position="128"/>
    </location>
</feature>
<evidence type="ECO:0000256" key="5">
    <source>
        <dbReference type="ARBA" id="ARBA00023136"/>
    </source>
</evidence>
<keyword evidence="8" id="KW-1185">Reference proteome</keyword>
<dbReference type="InterPro" id="IPR038330">
    <property type="entry name" value="TspO/MBR-related_sf"/>
</dbReference>
<protein>
    <submittedName>
        <fullName evidence="7">Putative translocator protein-like</fullName>
    </submittedName>
</protein>
<keyword evidence="5 6" id="KW-0472">Membrane</keyword>
<reference evidence="7 8" key="2">
    <citation type="submission" date="2019-01" db="EMBL/GenBank/DDBJ databases">
        <title>The decoding of complex shrimp genome reveals the adaptation for benthos swimmer, frequently molting mechanism and breeding impact on genome.</title>
        <authorList>
            <person name="Sun Y."/>
            <person name="Gao Y."/>
            <person name="Yu Y."/>
        </authorList>
    </citation>
    <scope>NUCLEOTIDE SEQUENCE [LARGE SCALE GENOMIC DNA]</scope>
    <source>
        <tissue evidence="7">Muscle</tissue>
    </source>
</reference>
<comment type="similarity">
    <text evidence="2">Belongs to the TspO/BZRP family.</text>
</comment>
<dbReference type="CDD" id="cd15904">
    <property type="entry name" value="TSPO_MBR"/>
    <property type="match status" value="1"/>
</dbReference>
<evidence type="ECO:0000256" key="4">
    <source>
        <dbReference type="ARBA" id="ARBA00022989"/>
    </source>
</evidence>
<proteinExistence type="inferred from homology"/>
<sequence>MLSFVSPALVAAIAAPYPGAAIGGYITSRNMKNWYMTKLRKPWWRPPNYVFGPVWTVLYSSMGYASYLIYRDGGGWKGAARMPLLLYGSQLALNWAWTPLFFGKKWLGWACIELVALNINIAACIWTFGDINVTASYLMLPYLAWGLFATGLNYWIYDNNRDGKHLQVRNQKKEVSSP</sequence>
<dbReference type="GO" id="GO:0005741">
    <property type="term" value="C:mitochondrial outer membrane"/>
    <property type="evidence" value="ECO:0007669"/>
    <property type="project" value="TreeGrafter"/>
</dbReference>
<feature type="transmembrane region" description="Helical" evidence="6">
    <location>
        <begin position="140"/>
        <end position="157"/>
    </location>
</feature>
<dbReference type="FunFam" id="1.20.1260.100:FF:000001">
    <property type="entry name" value="translocator protein 2"/>
    <property type="match status" value="1"/>
</dbReference>
<accession>A0A3R7NUK8</accession>
<dbReference type="Gene3D" id="1.20.1260.100">
    <property type="entry name" value="TspO/MBR protein"/>
    <property type="match status" value="1"/>
</dbReference>
<keyword evidence="3 6" id="KW-0812">Transmembrane</keyword>
<evidence type="ECO:0000256" key="3">
    <source>
        <dbReference type="ARBA" id="ARBA00022692"/>
    </source>
</evidence>
<evidence type="ECO:0000256" key="6">
    <source>
        <dbReference type="SAM" id="Phobius"/>
    </source>
</evidence>
<dbReference type="STRING" id="6689.A0A3R7NUK8"/>
<name>A0A3R7NUK8_PENVA</name>
<feature type="transmembrane region" description="Helical" evidence="6">
    <location>
        <begin position="47"/>
        <end position="70"/>
    </location>
</feature>
<dbReference type="Pfam" id="PF03073">
    <property type="entry name" value="TspO_MBR"/>
    <property type="match status" value="1"/>
</dbReference>
<evidence type="ECO:0000313" key="8">
    <source>
        <dbReference type="Proteomes" id="UP000283509"/>
    </source>
</evidence>
<gene>
    <name evidence="7" type="ORF">C7M84_014814</name>
</gene>
<dbReference type="PIRSF" id="PIRSF005859">
    <property type="entry name" value="PBR"/>
    <property type="match status" value="1"/>
</dbReference>
<comment type="caution">
    <text evidence="7">The sequence shown here is derived from an EMBL/GenBank/DDBJ whole genome shotgun (WGS) entry which is preliminary data.</text>
</comment>
<comment type="subcellular location">
    <subcellularLocation>
        <location evidence="1">Membrane</location>
        <topology evidence="1">Multi-pass membrane protein</topology>
    </subcellularLocation>
</comment>
<evidence type="ECO:0000256" key="1">
    <source>
        <dbReference type="ARBA" id="ARBA00004141"/>
    </source>
</evidence>
<evidence type="ECO:0000313" key="7">
    <source>
        <dbReference type="EMBL" id="ROT67120.1"/>
    </source>
</evidence>
<evidence type="ECO:0000256" key="2">
    <source>
        <dbReference type="ARBA" id="ARBA00007524"/>
    </source>
</evidence>
<dbReference type="InterPro" id="IPR004307">
    <property type="entry name" value="TspO_MBR"/>
</dbReference>
<organism evidence="7 8">
    <name type="scientific">Penaeus vannamei</name>
    <name type="common">Whiteleg shrimp</name>
    <name type="synonym">Litopenaeus vannamei</name>
    <dbReference type="NCBI Taxonomy" id="6689"/>
    <lineage>
        <taxon>Eukaryota</taxon>
        <taxon>Metazoa</taxon>
        <taxon>Ecdysozoa</taxon>
        <taxon>Arthropoda</taxon>
        <taxon>Crustacea</taxon>
        <taxon>Multicrustacea</taxon>
        <taxon>Malacostraca</taxon>
        <taxon>Eumalacostraca</taxon>
        <taxon>Eucarida</taxon>
        <taxon>Decapoda</taxon>
        <taxon>Dendrobranchiata</taxon>
        <taxon>Penaeoidea</taxon>
        <taxon>Penaeidae</taxon>
        <taxon>Penaeus</taxon>
    </lineage>
</organism>
<keyword evidence="4 6" id="KW-1133">Transmembrane helix</keyword>
<dbReference type="PANTHER" id="PTHR10057">
    <property type="entry name" value="PERIPHERAL-TYPE BENZODIAZEPINE RECEPTOR"/>
    <property type="match status" value="1"/>
</dbReference>